<protein>
    <submittedName>
        <fullName evidence="1">34410_t:CDS:1</fullName>
    </submittedName>
</protein>
<comment type="caution">
    <text evidence="1">The sequence shown here is derived from an EMBL/GenBank/DDBJ whole genome shotgun (WGS) entry which is preliminary data.</text>
</comment>
<feature type="non-terminal residue" evidence="1">
    <location>
        <position position="193"/>
    </location>
</feature>
<dbReference type="EMBL" id="CAJVQB010144038">
    <property type="protein sequence ID" value="CAG8854923.1"/>
    <property type="molecule type" value="Genomic_DNA"/>
</dbReference>
<feature type="non-terminal residue" evidence="1">
    <location>
        <position position="1"/>
    </location>
</feature>
<gene>
    <name evidence="1" type="ORF">GMARGA_LOCUS43744</name>
</gene>
<sequence length="193" mass="23057">QFEETEENITDLMIKEHDNQELLDLKARIRLTKNECLQHYLSTLKIKRLKKVQPLEDKLFQINPTTSRVFRRKNIQWKDTSISEQSEKYKELIGKVNNIFDKPSKEGILKILKQDPYTSKLISIHKQPLTKHKKFTDLSFNKSDELTNILPFNELLFNQLTLMEHLEENLYIRIAANKKNQLTEGQYQDWQQQ</sequence>
<reference evidence="1 2" key="1">
    <citation type="submission" date="2021-06" db="EMBL/GenBank/DDBJ databases">
        <authorList>
            <person name="Kallberg Y."/>
            <person name="Tangrot J."/>
            <person name="Rosling A."/>
        </authorList>
    </citation>
    <scope>NUCLEOTIDE SEQUENCE [LARGE SCALE GENOMIC DNA]</scope>
    <source>
        <strain evidence="1 2">120-4 pot B 10/14</strain>
    </source>
</reference>
<proteinExistence type="predicted"/>
<name>A0ABN7XKQ1_GIGMA</name>
<organism evidence="1 2">
    <name type="scientific">Gigaspora margarita</name>
    <dbReference type="NCBI Taxonomy" id="4874"/>
    <lineage>
        <taxon>Eukaryota</taxon>
        <taxon>Fungi</taxon>
        <taxon>Fungi incertae sedis</taxon>
        <taxon>Mucoromycota</taxon>
        <taxon>Glomeromycotina</taxon>
        <taxon>Glomeromycetes</taxon>
        <taxon>Diversisporales</taxon>
        <taxon>Gigasporaceae</taxon>
        <taxon>Gigaspora</taxon>
    </lineage>
</organism>
<evidence type="ECO:0000313" key="2">
    <source>
        <dbReference type="Proteomes" id="UP000789901"/>
    </source>
</evidence>
<accession>A0ABN7XKQ1</accession>
<keyword evidence="2" id="KW-1185">Reference proteome</keyword>
<evidence type="ECO:0000313" key="1">
    <source>
        <dbReference type="EMBL" id="CAG8854923.1"/>
    </source>
</evidence>
<dbReference type="Proteomes" id="UP000789901">
    <property type="component" value="Unassembled WGS sequence"/>
</dbReference>